<evidence type="ECO:0000313" key="4">
    <source>
        <dbReference type="Proteomes" id="UP000321750"/>
    </source>
</evidence>
<dbReference type="AlphaFoldDB" id="A0A512JNG5"/>
<dbReference type="EMBL" id="BJZV01000019">
    <property type="protein sequence ID" value="GEP11500.1"/>
    <property type="molecule type" value="Genomic_DNA"/>
</dbReference>
<dbReference type="InterPro" id="IPR036514">
    <property type="entry name" value="SGNH_hydro_sf"/>
</dbReference>
<protein>
    <submittedName>
        <fullName evidence="3">Arylesterase</fullName>
    </submittedName>
</protein>
<evidence type="ECO:0000256" key="1">
    <source>
        <dbReference type="SAM" id="SignalP"/>
    </source>
</evidence>
<name>A0A512JNG5_9HYPH</name>
<comment type="caution">
    <text evidence="3">The sequence shown here is derived from an EMBL/GenBank/DDBJ whole genome shotgun (WGS) entry which is preliminary data.</text>
</comment>
<sequence>MSRIGTVMRLCLSALALTGATLPAARAAALTVVAVGASNTSGWGVGAAAAYPARLEELLRERGLDVQVVNAGRPFDTTSGMLGRLDAVVPDGTQLVVLQPGANDLRFFGTRERRAANIEAMVARLTARGIPSIVYDPVFPREIYQWDGIHITPEGHARIAQDLAPQVIEALKPAAQAVKRPKASPR</sequence>
<dbReference type="PANTHER" id="PTHR30383:SF5">
    <property type="entry name" value="SGNH HYDROLASE-TYPE ESTERASE DOMAIN-CONTAINING PROTEIN"/>
    <property type="match status" value="1"/>
</dbReference>
<organism evidence="3 4">
    <name type="scientific">Methylobacterium gnaphalii</name>
    <dbReference type="NCBI Taxonomy" id="1010610"/>
    <lineage>
        <taxon>Bacteria</taxon>
        <taxon>Pseudomonadati</taxon>
        <taxon>Pseudomonadota</taxon>
        <taxon>Alphaproteobacteria</taxon>
        <taxon>Hyphomicrobiales</taxon>
        <taxon>Methylobacteriaceae</taxon>
        <taxon>Methylobacterium</taxon>
    </lineage>
</organism>
<accession>A0A512JNG5</accession>
<feature type="signal peptide" evidence="1">
    <location>
        <begin position="1"/>
        <end position="27"/>
    </location>
</feature>
<evidence type="ECO:0000313" key="3">
    <source>
        <dbReference type="EMBL" id="GEP11500.1"/>
    </source>
</evidence>
<keyword evidence="4" id="KW-1185">Reference proteome</keyword>
<reference evidence="3 4" key="1">
    <citation type="submission" date="2019-07" db="EMBL/GenBank/DDBJ databases">
        <title>Whole genome shotgun sequence of Methylobacterium gnaphalii NBRC 107716.</title>
        <authorList>
            <person name="Hosoyama A."/>
            <person name="Uohara A."/>
            <person name="Ohji S."/>
            <person name="Ichikawa N."/>
        </authorList>
    </citation>
    <scope>NUCLEOTIDE SEQUENCE [LARGE SCALE GENOMIC DNA]</scope>
    <source>
        <strain evidence="3 4">NBRC 107716</strain>
    </source>
</reference>
<dbReference type="Pfam" id="PF13472">
    <property type="entry name" value="Lipase_GDSL_2"/>
    <property type="match status" value="1"/>
</dbReference>
<dbReference type="GO" id="GO:0004622">
    <property type="term" value="F:phosphatidylcholine lysophospholipase activity"/>
    <property type="evidence" value="ECO:0007669"/>
    <property type="project" value="TreeGrafter"/>
</dbReference>
<evidence type="ECO:0000259" key="2">
    <source>
        <dbReference type="Pfam" id="PF13472"/>
    </source>
</evidence>
<dbReference type="RefSeq" id="WP_238258248.1">
    <property type="nucleotide sequence ID" value="NZ_BJZV01000019.1"/>
</dbReference>
<dbReference type="PANTHER" id="PTHR30383">
    <property type="entry name" value="THIOESTERASE 1/PROTEASE 1/LYSOPHOSPHOLIPASE L1"/>
    <property type="match status" value="1"/>
</dbReference>
<proteinExistence type="predicted"/>
<feature type="domain" description="SGNH hydrolase-type esterase" evidence="2">
    <location>
        <begin position="34"/>
        <end position="146"/>
    </location>
</feature>
<dbReference type="SUPFAM" id="SSF52266">
    <property type="entry name" value="SGNH hydrolase"/>
    <property type="match status" value="1"/>
</dbReference>
<feature type="chain" id="PRO_5021813029" evidence="1">
    <location>
        <begin position="28"/>
        <end position="186"/>
    </location>
</feature>
<dbReference type="Gene3D" id="3.40.50.1110">
    <property type="entry name" value="SGNH hydrolase"/>
    <property type="match status" value="1"/>
</dbReference>
<dbReference type="InterPro" id="IPR013830">
    <property type="entry name" value="SGNH_hydro"/>
</dbReference>
<dbReference type="InterPro" id="IPR051532">
    <property type="entry name" value="Ester_Hydrolysis_Enzymes"/>
</dbReference>
<gene>
    <name evidence="3" type="ORF">MGN01_33450</name>
</gene>
<keyword evidence="1" id="KW-0732">Signal</keyword>
<dbReference type="Proteomes" id="UP000321750">
    <property type="component" value="Unassembled WGS sequence"/>
</dbReference>